<dbReference type="InterPro" id="IPR032675">
    <property type="entry name" value="LRR_dom_sf"/>
</dbReference>
<dbReference type="Proteomes" id="UP000408482">
    <property type="component" value="Unassembled WGS sequence"/>
</dbReference>
<dbReference type="EMBL" id="CABHNW010000174">
    <property type="protein sequence ID" value="VUX40860.1"/>
    <property type="molecule type" value="Genomic_DNA"/>
</dbReference>
<dbReference type="AlphaFoldDB" id="A0A564W851"/>
<dbReference type="InterPro" id="IPR026906">
    <property type="entry name" value="LRR_5"/>
</dbReference>
<keyword evidence="1" id="KW-0732">Signal</keyword>
<gene>
    <name evidence="3" type="primary">cgkA_1</name>
    <name evidence="3" type="ORF">RSSSTS7063_01471</name>
</gene>
<dbReference type="SUPFAM" id="SSF49373">
    <property type="entry name" value="Invasin/intimin cell-adhesion fragments"/>
    <property type="match status" value="2"/>
</dbReference>
<name>A0A564W851_9FIRM</name>
<evidence type="ECO:0000256" key="1">
    <source>
        <dbReference type="SAM" id="SignalP"/>
    </source>
</evidence>
<accession>A0A564W851</accession>
<dbReference type="Gene3D" id="3.80.10.10">
    <property type="entry name" value="Ribonuclease Inhibitor"/>
    <property type="match status" value="2"/>
</dbReference>
<dbReference type="InterPro" id="IPR008964">
    <property type="entry name" value="Invasin/intimin_cell_adhesion"/>
</dbReference>
<dbReference type="PANTHER" id="PTHR45661">
    <property type="entry name" value="SURFACE ANTIGEN"/>
    <property type="match status" value="1"/>
</dbReference>
<organism evidence="3 4">
    <name type="scientific">Blautia luti</name>
    <dbReference type="NCBI Taxonomy" id="89014"/>
    <lineage>
        <taxon>Bacteria</taxon>
        <taxon>Bacillati</taxon>
        <taxon>Bacillota</taxon>
        <taxon>Clostridia</taxon>
        <taxon>Lachnospirales</taxon>
        <taxon>Lachnospiraceae</taxon>
        <taxon>Blautia</taxon>
    </lineage>
</organism>
<dbReference type="InterPro" id="IPR053139">
    <property type="entry name" value="Surface_bspA-like"/>
</dbReference>
<dbReference type="SUPFAM" id="SSF52058">
    <property type="entry name" value="L domain-like"/>
    <property type="match status" value="1"/>
</dbReference>
<feature type="chain" id="PRO_5021732489" evidence="1">
    <location>
        <begin position="25"/>
        <end position="717"/>
    </location>
</feature>
<dbReference type="Pfam" id="PF13306">
    <property type="entry name" value="LRR_5"/>
    <property type="match status" value="1"/>
</dbReference>
<keyword evidence="3" id="KW-0378">Hydrolase</keyword>
<evidence type="ECO:0000259" key="2">
    <source>
        <dbReference type="SMART" id="SM00635"/>
    </source>
</evidence>
<dbReference type="PANTHER" id="PTHR45661:SF3">
    <property type="entry name" value="IG-LIKE DOMAIN-CONTAINING PROTEIN"/>
    <property type="match status" value="1"/>
</dbReference>
<feature type="domain" description="BIG2" evidence="2">
    <location>
        <begin position="640"/>
        <end position="715"/>
    </location>
</feature>
<feature type="signal peptide" evidence="1">
    <location>
        <begin position="1"/>
        <end position="24"/>
    </location>
</feature>
<evidence type="ECO:0000313" key="4">
    <source>
        <dbReference type="Proteomes" id="UP000408482"/>
    </source>
</evidence>
<protein>
    <submittedName>
        <fullName evidence="3">Kappa-carrageenase</fullName>
        <ecNumber evidence="3">3.2.1.83</ecNumber>
    </submittedName>
</protein>
<dbReference type="GO" id="GO:0033918">
    <property type="term" value="F:kappa-carrageenase activity"/>
    <property type="evidence" value="ECO:0007669"/>
    <property type="project" value="UniProtKB-EC"/>
</dbReference>
<dbReference type="Pfam" id="PF02368">
    <property type="entry name" value="Big_2"/>
    <property type="match status" value="1"/>
</dbReference>
<dbReference type="SMART" id="SM00635">
    <property type="entry name" value="BID_2"/>
    <property type="match status" value="2"/>
</dbReference>
<keyword evidence="3" id="KW-0326">Glycosidase</keyword>
<feature type="domain" description="BIG2" evidence="2">
    <location>
        <begin position="552"/>
        <end position="632"/>
    </location>
</feature>
<dbReference type="Gene3D" id="2.60.40.1080">
    <property type="match status" value="2"/>
</dbReference>
<reference evidence="3 4" key="1">
    <citation type="submission" date="2019-07" db="EMBL/GenBank/DDBJ databases">
        <authorList>
            <person name="Hibberd C M."/>
            <person name="Gehrig L. J."/>
            <person name="Chang H.-W."/>
            <person name="Venkatesh S."/>
        </authorList>
    </citation>
    <scope>NUCLEOTIDE SEQUENCE [LARGE SCALE GENOMIC DNA]</scope>
    <source>
        <strain evidence="3">Blautia_luti_SSTS_Bg7063</strain>
    </source>
</reference>
<dbReference type="EC" id="3.2.1.83" evidence="3"/>
<dbReference type="RefSeq" id="WP_243121827.1">
    <property type="nucleotide sequence ID" value="NZ_CABHMX010000029.1"/>
</dbReference>
<evidence type="ECO:0000313" key="3">
    <source>
        <dbReference type="EMBL" id="VUX40860.1"/>
    </source>
</evidence>
<keyword evidence="4" id="KW-1185">Reference proteome</keyword>
<proteinExistence type="predicted"/>
<dbReference type="InterPro" id="IPR003343">
    <property type="entry name" value="Big_2"/>
</dbReference>
<sequence length="717" mass="77660">MKRKYLAVILSLSMAFSVSSPVMASSDETQVIEEVSEDLLEEESFDDEAADTDFIEDDIDEVATTAEATDDFDTAQFPDIEEDFGDGSGSVVAVGDGETSEDGWTTLEKESSISFKYDESDKTLYFKCSGTAALPDNNQSGSTAQWALALKDKTKEIEKVVIGEGITKIGNNNFSNKLGDWPNLKEVQLASTVTAIGESAFYKDSNLKAINLNAIEDIKSQGMAETGIEQAIFEKDQVEIGESAFESCTQLKSVSVKNIINWGEQSFYKCSSLESFQCETPVEEVPSNVFAGCIALSECSITGVKRVEGYAFESCASLRNFDFSDVVRLGGGAFKGSGLTKVAFTTKDVKMYVGTFRNCENLIGICYPGTKEEWDNISARSNVPDTTAIHCKADTVEAKSATCTEAGWKETGVCEVCGEHYSYPTEENVIPATGHTWSEDYVVDKAATCTEAGEKSKHCTVCDAKEDVQEIPALGHDFVSKVTKKATCTADGTLTYTCSRCDETKTETIKATGHKWSNWKRTAAATVFKPEVQTRKCSACNKSETRNVGKKLAPKATLNASTVTLKVKQSTSRLKVTRLAKGDYVKSWKSSNRKIFTVSGKSNGTCKITGKKSGTAKLQITLASGLKKTVKVRVQTAAVKTSKITVSKNVTVRKGKRVTLKPVVTPFTSRQKVTYTSSNKKIATVSSKGVVTGKKKGTVKITVKSGSKSVKVTVKVK</sequence>